<sequence>MNNIYGEENPYCCYYHPKEMIIGICSLCLKERLLILASKQGISTHKDTQTTPFGRVVLQRKPSTKSLPKVFTFLNSRLDDPRHRPPPPDDISDDDNDTIISQDDSFISIKFEDDGKASWDKARKAVEAAVAEARERGSASRCMVEHSKQQPPPGREAMRWRRRIGHMFQLLKWRRQGKAGVVGGGACHVGLGGRVDGMMGRSWMRSLTRRRTTEL</sequence>
<gene>
    <name evidence="2" type="ORF">QJS04_geneDACA022336</name>
</gene>
<reference evidence="2" key="1">
    <citation type="journal article" date="2023" name="Nat. Commun.">
        <title>Diploid and tetraploid genomes of Acorus and the evolution of monocots.</title>
        <authorList>
            <person name="Ma L."/>
            <person name="Liu K.W."/>
            <person name="Li Z."/>
            <person name="Hsiao Y.Y."/>
            <person name="Qi Y."/>
            <person name="Fu T."/>
            <person name="Tang G.D."/>
            <person name="Zhang D."/>
            <person name="Sun W.H."/>
            <person name="Liu D.K."/>
            <person name="Li Y."/>
            <person name="Chen G.Z."/>
            <person name="Liu X.D."/>
            <person name="Liao X.Y."/>
            <person name="Jiang Y.T."/>
            <person name="Yu X."/>
            <person name="Hao Y."/>
            <person name="Huang J."/>
            <person name="Zhao X.W."/>
            <person name="Ke S."/>
            <person name="Chen Y.Y."/>
            <person name="Wu W.L."/>
            <person name="Hsu J.L."/>
            <person name="Lin Y.F."/>
            <person name="Huang M.D."/>
            <person name="Li C.Y."/>
            <person name="Huang L."/>
            <person name="Wang Z.W."/>
            <person name="Zhao X."/>
            <person name="Zhong W.Y."/>
            <person name="Peng D.H."/>
            <person name="Ahmad S."/>
            <person name="Lan S."/>
            <person name="Zhang J.S."/>
            <person name="Tsai W.C."/>
            <person name="Van de Peer Y."/>
            <person name="Liu Z.J."/>
        </authorList>
    </citation>
    <scope>NUCLEOTIDE SEQUENCE</scope>
    <source>
        <strain evidence="2">SCP</strain>
    </source>
</reference>
<dbReference type="AlphaFoldDB" id="A0AAV9AFG1"/>
<dbReference type="Proteomes" id="UP001179952">
    <property type="component" value="Unassembled WGS sequence"/>
</dbReference>
<protein>
    <submittedName>
        <fullName evidence="2">Uncharacterized protein</fullName>
    </submittedName>
</protein>
<evidence type="ECO:0000313" key="3">
    <source>
        <dbReference type="Proteomes" id="UP001179952"/>
    </source>
</evidence>
<organism evidence="2 3">
    <name type="scientific">Acorus gramineus</name>
    <name type="common">Dwarf sweet flag</name>
    <dbReference type="NCBI Taxonomy" id="55184"/>
    <lineage>
        <taxon>Eukaryota</taxon>
        <taxon>Viridiplantae</taxon>
        <taxon>Streptophyta</taxon>
        <taxon>Embryophyta</taxon>
        <taxon>Tracheophyta</taxon>
        <taxon>Spermatophyta</taxon>
        <taxon>Magnoliopsida</taxon>
        <taxon>Liliopsida</taxon>
        <taxon>Acoraceae</taxon>
        <taxon>Acorus</taxon>
    </lineage>
</organism>
<dbReference type="PANTHER" id="PTHR35995:SF1">
    <property type="entry name" value="OS04G0690500 PROTEIN"/>
    <property type="match status" value="1"/>
</dbReference>
<reference evidence="2" key="2">
    <citation type="submission" date="2023-06" db="EMBL/GenBank/DDBJ databases">
        <authorList>
            <person name="Ma L."/>
            <person name="Liu K.-W."/>
            <person name="Li Z."/>
            <person name="Hsiao Y.-Y."/>
            <person name="Qi Y."/>
            <person name="Fu T."/>
            <person name="Tang G."/>
            <person name="Zhang D."/>
            <person name="Sun W.-H."/>
            <person name="Liu D.-K."/>
            <person name="Li Y."/>
            <person name="Chen G.-Z."/>
            <person name="Liu X.-D."/>
            <person name="Liao X.-Y."/>
            <person name="Jiang Y.-T."/>
            <person name="Yu X."/>
            <person name="Hao Y."/>
            <person name="Huang J."/>
            <person name="Zhao X.-W."/>
            <person name="Ke S."/>
            <person name="Chen Y.-Y."/>
            <person name="Wu W.-L."/>
            <person name="Hsu J.-L."/>
            <person name="Lin Y.-F."/>
            <person name="Huang M.-D."/>
            <person name="Li C.-Y."/>
            <person name="Huang L."/>
            <person name="Wang Z.-W."/>
            <person name="Zhao X."/>
            <person name="Zhong W.-Y."/>
            <person name="Peng D.-H."/>
            <person name="Ahmad S."/>
            <person name="Lan S."/>
            <person name="Zhang J.-S."/>
            <person name="Tsai W.-C."/>
            <person name="Van De Peer Y."/>
            <person name="Liu Z.-J."/>
        </authorList>
    </citation>
    <scope>NUCLEOTIDE SEQUENCE</scope>
    <source>
        <strain evidence="2">SCP</strain>
        <tissue evidence="2">Leaves</tissue>
    </source>
</reference>
<name>A0AAV9AFG1_ACOGR</name>
<dbReference type="EMBL" id="JAUJYN010000009">
    <property type="protein sequence ID" value="KAK1263113.1"/>
    <property type="molecule type" value="Genomic_DNA"/>
</dbReference>
<proteinExistence type="predicted"/>
<feature type="compositionally biased region" description="Basic and acidic residues" evidence="1">
    <location>
        <begin position="77"/>
        <end position="87"/>
    </location>
</feature>
<feature type="region of interest" description="Disordered" evidence="1">
    <location>
        <begin position="76"/>
        <end position="97"/>
    </location>
</feature>
<keyword evidence="3" id="KW-1185">Reference proteome</keyword>
<accession>A0AAV9AFG1</accession>
<comment type="caution">
    <text evidence="2">The sequence shown here is derived from an EMBL/GenBank/DDBJ whole genome shotgun (WGS) entry which is preliminary data.</text>
</comment>
<evidence type="ECO:0000313" key="2">
    <source>
        <dbReference type="EMBL" id="KAK1263113.1"/>
    </source>
</evidence>
<dbReference type="PANTHER" id="PTHR35995">
    <property type="entry name" value="OS04G0690500 PROTEIN"/>
    <property type="match status" value="1"/>
</dbReference>
<evidence type="ECO:0000256" key="1">
    <source>
        <dbReference type="SAM" id="MobiDB-lite"/>
    </source>
</evidence>